<dbReference type="PANTHER" id="PTHR38100:SF1">
    <property type="entry name" value="HIGH FREQUENCY LYSOGENIZATION PROTEIN HFLD"/>
    <property type="match status" value="1"/>
</dbReference>
<dbReference type="PANTHER" id="PTHR38100">
    <property type="entry name" value="HIGH FREQUENCY LYSOGENIZATION PROTEIN HFLD"/>
    <property type="match status" value="1"/>
</dbReference>
<dbReference type="SUPFAM" id="SSF101322">
    <property type="entry name" value="YcfC-like"/>
    <property type="match status" value="1"/>
</dbReference>
<evidence type="ECO:0000256" key="3">
    <source>
        <dbReference type="ARBA" id="ARBA00023136"/>
    </source>
</evidence>
<dbReference type="OrthoDB" id="9788031at2"/>
<name>A0A1E2V908_9GAMM</name>
<keyword evidence="2 4" id="KW-0963">Cytoplasm</keyword>
<comment type="subcellular location">
    <subcellularLocation>
        <location evidence="4">Cytoplasm</location>
    </subcellularLocation>
    <subcellularLocation>
        <location evidence="4">Cell membrane</location>
        <topology evidence="4">Peripheral membrane protein</topology>
        <orientation evidence="4">Cytoplasmic side</orientation>
    </subcellularLocation>
</comment>
<reference evidence="5 6" key="1">
    <citation type="submission" date="2016-08" db="EMBL/GenBank/DDBJ databases">
        <authorList>
            <person name="Seilhamer J.J."/>
        </authorList>
    </citation>
    <scope>NUCLEOTIDE SEQUENCE [LARGE SCALE GENOMIC DNA]</scope>
    <source>
        <strain evidence="5 6">PH27A</strain>
    </source>
</reference>
<proteinExistence type="inferred from homology"/>
<comment type="caution">
    <text evidence="5">The sequence shown here is derived from an EMBL/GenBank/DDBJ whole genome shotgun (WGS) entry which is preliminary data.</text>
</comment>
<dbReference type="AlphaFoldDB" id="A0A1E2V908"/>
<evidence type="ECO:0000313" key="6">
    <source>
        <dbReference type="Proteomes" id="UP000094291"/>
    </source>
</evidence>
<evidence type="ECO:0000256" key="4">
    <source>
        <dbReference type="HAMAP-Rule" id="MF_00695"/>
    </source>
</evidence>
<gene>
    <name evidence="4" type="primary">hflD</name>
    <name evidence="5" type="ORF">BFW38_05885</name>
</gene>
<dbReference type="GO" id="GO:0005737">
    <property type="term" value="C:cytoplasm"/>
    <property type="evidence" value="ECO:0007669"/>
    <property type="project" value="UniProtKB-SubCell"/>
</dbReference>
<keyword evidence="1 4" id="KW-1003">Cell membrane</keyword>
<protein>
    <recommendedName>
        <fullName evidence="4">High frequency lysogenization protein HflD homolog</fullName>
    </recommendedName>
</protein>
<dbReference type="STRING" id="197479.BFW38_05885"/>
<dbReference type="Gene3D" id="1.10.3890.10">
    <property type="entry name" value="HflD-like"/>
    <property type="match status" value="1"/>
</dbReference>
<evidence type="ECO:0000256" key="2">
    <source>
        <dbReference type="ARBA" id="ARBA00022490"/>
    </source>
</evidence>
<dbReference type="Proteomes" id="UP000094291">
    <property type="component" value="Unassembled WGS sequence"/>
</dbReference>
<dbReference type="RefSeq" id="WP_068997548.1">
    <property type="nucleotide sequence ID" value="NZ_MDTQ01000001.1"/>
</dbReference>
<keyword evidence="6" id="KW-1185">Reference proteome</keyword>
<sequence>MTDSKTKRQAIGLAGVFQAAAQVQQLATTGLLDQAPYATSIQSILVTNPENDSDIYGGHLDNLKMGGRLLHQFVRRERGIDPLILNYSMSIIMLQHRLSKDPTMLTAIGQRLEQIQHQAEHFGPTHENVIAALSGLYQDTLSTLSFRIQVKGEPSILQQSANADKIRALLLAGIRSSMLWHQAGGRRWKLLFSRKQIMRDLTQLGL</sequence>
<dbReference type="InterPro" id="IPR007451">
    <property type="entry name" value="HflD"/>
</dbReference>
<dbReference type="InterPro" id="IPR035932">
    <property type="entry name" value="HflD-like_sf"/>
</dbReference>
<accession>A0A1E2V908</accession>
<keyword evidence="3 4" id="KW-0472">Membrane</keyword>
<evidence type="ECO:0000313" key="5">
    <source>
        <dbReference type="EMBL" id="ODC03145.1"/>
    </source>
</evidence>
<organism evidence="5 6">
    <name type="scientific">Terasakiispira papahanaumokuakeensis</name>
    <dbReference type="NCBI Taxonomy" id="197479"/>
    <lineage>
        <taxon>Bacteria</taxon>
        <taxon>Pseudomonadati</taxon>
        <taxon>Pseudomonadota</taxon>
        <taxon>Gammaproteobacteria</taxon>
        <taxon>Oceanospirillales</taxon>
        <taxon>Terasakiispira</taxon>
    </lineage>
</organism>
<dbReference type="NCBIfam" id="NF001246">
    <property type="entry name" value="PRK00218.1-2"/>
    <property type="match status" value="1"/>
</dbReference>
<dbReference type="Pfam" id="PF04356">
    <property type="entry name" value="DUF489"/>
    <property type="match status" value="1"/>
</dbReference>
<dbReference type="EMBL" id="MDTQ01000001">
    <property type="protein sequence ID" value="ODC03145.1"/>
    <property type="molecule type" value="Genomic_DNA"/>
</dbReference>
<comment type="similarity">
    <text evidence="4">Belongs to the HflD family.</text>
</comment>
<evidence type="ECO:0000256" key="1">
    <source>
        <dbReference type="ARBA" id="ARBA00022475"/>
    </source>
</evidence>
<dbReference type="GO" id="GO:0005886">
    <property type="term" value="C:plasma membrane"/>
    <property type="evidence" value="ECO:0007669"/>
    <property type="project" value="UniProtKB-SubCell"/>
</dbReference>
<dbReference type="HAMAP" id="MF_00695">
    <property type="entry name" value="HflD_protein"/>
    <property type="match status" value="1"/>
</dbReference>